<evidence type="ECO:0000256" key="1">
    <source>
        <dbReference type="ARBA" id="ARBA00022723"/>
    </source>
</evidence>
<keyword evidence="8" id="KW-1185">Reference proteome</keyword>
<evidence type="ECO:0000256" key="2">
    <source>
        <dbReference type="ARBA" id="ARBA00023015"/>
    </source>
</evidence>
<dbReference type="InterPro" id="IPR001138">
    <property type="entry name" value="Zn2Cys6_DnaBD"/>
</dbReference>
<accession>A0A1F8A207</accession>
<evidence type="ECO:0000256" key="5">
    <source>
        <dbReference type="ARBA" id="ARBA00023242"/>
    </source>
</evidence>
<proteinExistence type="predicted"/>
<dbReference type="GO" id="GO:0003677">
    <property type="term" value="F:DNA binding"/>
    <property type="evidence" value="ECO:0007669"/>
    <property type="project" value="UniProtKB-KW"/>
</dbReference>
<name>A0A1F8A207_9EURO</name>
<dbReference type="InterPro" id="IPR036864">
    <property type="entry name" value="Zn2-C6_fun-type_DNA-bd_sf"/>
</dbReference>
<dbReference type="Pfam" id="PF04082">
    <property type="entry name" value="Fungal_trans"/>
    <property type="match status" value="1"/>
</dbReference>
<evidence type="ECO:0000313" key="7">
    <source>
        <dbReference type="EMBL" id="OGM45375.1"/>
    </source>
</evidence>
<keyword evidence="1" id="KW-0479">Metal-binding</keyword>
<dbReference type="OrthoDB" id="3266505at2759"/>
<dbReference type="EMBL" id="LYCR01000043">
    <property type="protein sequence ID" value="OGM45375.1"/>
    <property type="molecule type" value="Genomic_DNA"/>
</dbReference>
<dbReference type="RefSeq" id="XP_022389092.1">
    <property type="nucleotide sequence ID" value="XM_022532749.1"/>
</dbReference>
<dbReference type="PROSITE" id="PS50048">
    <property type="entry name" value="ZN2_CY6_FUNGAL_2"/>
    <property type="match status" value="1"/>
</dbReference>
<comment type="caution">
    <text evidence="7">The sequence shown here is derived from an EMBL/GenBank/DDBJ whole genome shotgun (WGS) entry which is preliminary data.</text>
</comment>
<dbReference type="GO" id="GO:0000981">
    <property type="term" value="F:DNA-binding transcription factor activity, RNA polymerase II-specific"/>
    <property type="evidence" value="ECO:0007669"/>
    <property type="project" value="InterPro"/>
</dbReference>
<dbReference type="GeneID" id="34449010"/>
<dbReference type="SMART" id="SM00066">
    <property type="entry name" value="GAL4"/>
    <property type="match status" value="1"/>
</dbReference>
<feature type="domain" description="Zn(2)-C6 fungal-type" evidence="6">
    <location>
        <begin position="13"/>
        <end position="42"/>
    </location>
</feature>
<dbReference type="GO" id="GO:0006351">
    <property type="term" value="P:DNA-templated transcription"/>
    <property type="evidence" value="ECO:0007669"/>
    <property type="project" value="InterPro"/>
</dbReference>
<evidence type="ECO:0000313" key="8">
    <source>
        <dbReference type="Proteomes" id="UP000179179"/>
    </source>
</evidence>
<organism evidence="7 8">
    <name type="scientific">Aspergillus bombycis</name>
    <dbReference type="NCBI Taxonomy" id="109264"/>
    <lineage>
        <taxon>Eukaryota</taxon>
        <taxon>Fungi</taxon>
        <taxon>Dikarya</taxon>
        <taxon>Ascomycota</taxon>
        <taxon>Pezizomycotina</taxon>
        <taxon>Eurotiomycetes</taxon>
        <taxon>Eurotiomycetidae</taxon>
        <taxon>Eurotiales</taxon>
        <taxon>Aspergillaceae</taxon>
        <taxon>Aspergillus</taxon>
    </lineage>
</organism>
<evidence type="ECO:0000259" key="6">
    <source>
        <dbReference type="PROSITE" id="PS50048"/>
    </source>
</evidence>
<dbReference type="GO" id="GO:0008270">
    <property type="term" value="F:zinc ion binding"/>
    <property type="evidence" value="ECO:0007669"/>
    <property type="project" value="InterPro"/>
</dbReference>
<dbReference type="PANTHER" id="PTHR46910:SF17">
    <property type="entry name" value="SCFA-RELATED"/>
    <property type="match status" value="1"/>
</dbReference>
<dbReference type="PANTHER" id="PTHR46910">
    <property type="entry name" value="TRANSCRIPTION FACTOR PDR1"/>
    <property type="match status" value="1"/>
</dbReference>
<dbReference type="Pfam" id="PF00172">
    <property type="entry name" value="Zn_clus"/>
    <property type="match status" value="1"/>
</dbReference>
<keyword evidence="3" id="KW-0238">DNA-binding</keyword>
<dbReference type="Gene3D" id="4.10.240.10">
    <property type="entry name" value="Zn(2)-C6 fungal-type DNA-binding domain"/>
    <property type="match status" value="1"/>
</dbReference>
<dbReference type="Proteomes" id="UP000179179">
    <property type="component" value="Unassembled WGS sequence"/>
</dbReference>
<dbReference type="AlphaFoldDB" id="A0A1F8A207"/>
<dbReference type="CDD" id="cd12148">
    <property type="entry name" value="fungal_TF_MHR"/>
    <property type="match status" value="1"/>
</dbReference>
<evidence type="ECO:0000256" key="4">
    <source>
        <dbReference type="ARBA" id="ARBA00023163"/>
    </source>
</evidence>
<dbReference type="PROSITE" id="PS00463">
    <property type="entry name" value="ZN2_CY6_FUNGAL_1"/>
    <property type="match status" value="1"/>
</dbReference>
<dbReference type="STRING" id="109264.A0A1F8A207"/>
<keyword evidence="5" id="KW-0539">Nucleus</keyword>
<gene>
    <name evidence="7" type="ORF">ABOM_005620</name>
</gene>
<sequence length="704" mass="77972">MDPPRKRQKVSFACQRCRQRKLGCDQQRPCQLCVRAGAACISRGGAVSGQAESAQEARDSIGRRHSDIRRDYLEAAMLPESNIVDLSCQMLGDQEKRRGLAHDTSALPGGISSTVSVATRSVPWRDLTGVPLPPKTVLDRFMTDFFNSVDWFIMVFYEEGFRQRYESLMASTLVPEGENSNFLWLVLLVLGLGAHYGSLNALDADGESLKQLSGDLLMQIEQRLLAIIDLPNLETVQICVLLGSFHLFNGRPTAGLVTLAGGLKIAQVIGLHHESKWRGLSDVSRESRRRSWWALQVADKHVSWTLISNAMANYSGTYRYAAVSFGRPCTVDDFNCDVASVSDIETNSHPTSRQGPLLEYHQWKFKLYRIMGPFLGRRLPNSQLESLSAIHAQLSSWKSQLPDKLRLETYNDNPNGESRILEMQALALQLTYDNLQIILHRSAAFGVHKRGSHSNEGASPENSFSQQQLLESALRTSQLHQHAQLLQACRKTHAVMHIGICLFTSGVVLCAIALAQPLSIASQRAKEGVMRILRLQDDSISSRHLLSIQSVQILRDLVTVVMRSEERAILGYSSMPVGIPERSDDGRSISVLPQADSTIPDQALLDNAGASQSFSNPGPLNPLQQVFRQHINQSLPEIDPSGLIDPNSTQGSVEMQHPTSSAMFSWDGNVSALVDAGLVDASQMWLWSDNLEYQSFSELSSIFP</sequence>
<reference evidence="7 8" key="1">
    <citation type="journal article" date="2016" name="Genome Biol. Evol.">
        <title>Draft genome sequence of an aflatoxigenic Aspergillus species, A. bombycis.</title>
        <authorList>
            <person name="Moore G.G."/>
            <person name="Mack B.M."/>
            <person name="Beltz S.B."/>
            <person name="Gilbert M.K."/>
        </authorList>
    </citation>
    <scope>NUCLEOTIDE SEQUENCE [LARGE SCALE GENOMIC DNA]</scope>
    <source>
        <strain evidence="8">NRRL 26010</strain>
    </source>
</reference>
<protein>
    <recommendedName>
        <fullName evidence="6">Zn(2)-C6 fungal-type domain-containing protein</fullName>
    </recommendedName>
</protein>
<dbReference type="SUPFAM" id="SSF57701">
    <property type="entry name" value="Zn2/Cys6 DNA-binding domain"/>
    <property type="match status" value="1"/>
</dbReference>
<keyword evidence="2" id="KW-0805">Transcription regulation</keyword>
<evidence type="ECO:0000256" key="3">
    <source>
        <dbReference type="ARBA" id="ARBA00023125"/>
    </source>
</evidence>
<dbReference type="CDD" id="cd00067">
    <property type="entry name" value="GAL4"/>
    <property type="match status" value="1"/>
</dbReference>
<dbReference type="InterPro" id="IPR050987">
    <property type="entry name" value="AtrR-like"/>
</dbReference>
<keyword evidence="4" id="KW-0804">Transcription</keyword>
<dbReference type="InterPro" id="IPR007219">
    <property type="entry name" value="XnlR_reg_dom"/>
</dbReference>